<dbReference type="GO" id="GO:0005739">
    <property type="term" value="C:mitochondrion"/>
    <property type="evidence" value="ECO:0007669"/>
    <property type="project" value="TreeGrafter"/>
</dbReference>
<name>W8BYX9_CERCA</name>
<dbReference type="GeneID" id="101453236"/>
<evidence type="ECO:0000256" key="1">
    <source>
        <dbReference type="ARBA" id="ARBA00008383"/>
    </source>
</evidence>
<dbReference type="EMBL" id="GAMC01008083">
    <property type="protein sequence ID" value="JAB98472.1"/>
    <property type="molecule type" value="mRNA"/>
</dbReference>
<protein>
    <submittedName>
        <fullName evidence="2">(Mediterranean fruit fly) hypothetical protein</fullName>
    </submittedName>
    <submittedName>
        <fullName evidence="3">Alpha-methylacyl-CoA racemase</fullName>
    </submittedName>
</protein>
<keyword evidence="4" id="KW-1185">Reference proteome</keyword>
<reference evidence="3" key="2">
    <citation type="journal article" date="2014" name="BMC Genomics">
        <title>A genomic perspective to assessing quality of mass-reared SIT flies used in Mediterranean fruit fly (Ceratitis capitata) eradication in California.</title>
        <authorList>
            <person name="Calla B."/>
            <person name="Hall B."/>
            <person name="Hou S."/>
            <person name="Geib S.M."/>
        </authorList>
    </citation>
    <scope>NUCLEOTIDE SEQUENCE</scope>
</reference>
<dbReference type="PANTHER" id="PTHR48228">
    <property type="entry name" value="SUCCINYL-COA--D-CITRAMALATE COA-TRANSFERASE"/>
    <property type="match status" value="1"/>
</dbReference>
<reference evidence="3" key="1">
    <citation type="submission" date="2013-07" db="EMBL/GenBank/DDBJ databases">
        <authorList>
            <person name="Geib S."/>
        </authorList>
    </citation>
    <scope>NUCLEOTIDE SEQUENCE</scope>
</reference>
<dbReference type="KEGG" id="ccat:101453236"/>
<dbReference type="PANTHER" id="PTHR48228:SF5">
    <property type="entry name" value="ALPHA-METHYLACYL-COA RACEMASE"/>
    <property type="match status" value="1"/>
</dbReference>
<dbReference type="InterPro" id="IPR050509">
    <property type="entry name" value="CoA-transferase_III"/>
</dbReference>
<dbReference type="Pfam" id="PF02515">
    <property type="entry name" value="CoA_transf_3"/>
    <property type="match status" value="1"/>
</dbReference>
<dbReference type="InterPro" id="IPR044855">
    <property type="entry name" value="CoA-Trfase_III_dom3_sf"/>
</dbReference>
<accession>W8BYX9</accession>
<dbReference type="SUPFAM" id="SSF89796">
    <property type="entry name" value="CoA-transferase family III (CaiB/BaiF)"/>
    <property type="match status" value="1"/>
</dbReference>
<evidence type="ECO:0000313" key="4">
    <source>
        <dbReference type="Proteomes" id="UP000606786"/>
    </source>
</evidence>
<gene>
    <name evidence="3" type="primary">AMACR</name>
    <name evidence="2" type="ORF">CCAP1982_LOCUS5670</name>
</gene>
<dbReference type="GO" id="GO:0008206">
    <property type="term" value="P:bile acid metabolic process"/>
    <property type="evidence" value="ECO:0007669"/>
    <property type="project" value="TreeGrafter"/>
</dbReference>
<sequence length="363" mass="40500">MPLKDLMVIEFVGLAPGPLCGKILADFGASVLRVDKVWENSLDVLQDGKSTVVINLKDCEGREMARKLVLAHDVLIDPFRPGVMESIGLGPNTLCKQNPRLIYARLTGFGQKGPLCNRAGHDINYVAISGVLSMLRSRNNRPTPPLNILADFAGGGLLCVLGICLALLERHRSGLGQVIDSSMCEGIAYLSSWLFISRTLPIWSNPPGQNMLDGGAYYYDLYKTKDGKYMSVGALEPKFFDIFKEKIGLPELTQFPNNEYDKLVFKDKVGKTFLEKTQKEWSLIFDNCDACVFPVLEWEEVAEYGHNKFRRNFHMSKNIPVPVPSPILSRTPGSIRKAGNYSKIEHILKNMELSTENLSKSKI</sequence>
<dbReference type="EMBL" id="CAJHJT010000012">
    <property type="protein sequence ID" value="CAD6997009.1"/>
    <property type="molecule type" value="Genomic_DNA"/>
</dbReference>
<dbReference type="Proteomes" id="UP000606786">
    <property type="component" value="Unassembled WGS sequence"/>
</dbReference>
<dbReference type="GO" id="GO:0008111">
    <property type="term" value="F:alpha-methylacyl-CoA racemase activity"/>
    <property type="evidence" value="ECO:0007669"/>
    <property type="project" value="TreeGrafter"/>
</dbReference>
<evidence type="ECO:0000313" key="2">
    <source>
        <dbReference type="EMBL" id="CAD6997009.1"/>
    </source>
</evidence>
<organism evidence="3">
    <name type="scientific">Ceratitis capitata</name>
    <name type="common">Mediterranean fruit fly</name>
    <name type="synonym">Tephritis capitata</name>
    <dbReference type="NCBI Taxonomy" id="7213"/>
    <lineage>
        <taxon>Eukaryota</taxon>
        <taxon>Metazoa</taxon>
        <taxon>Ecdysozoa</taxon>
        <taxon>Arthropoda</taxon>
        <taxon>Hexapoda</taxon>
        <taxon>Insecta</taxon>
        <taxon>Pterygota</taxon>
        <taxon>Neoptera</taxon>
        <taxon>Endopterygota</taxon>
        <taxon>Diptera</taxon>
        <taxon>Brachycera</taxon>
        <taxon>Muscomorpha</taxon>
        <taxon>Tephritoidea</taxon>
        <taxon>Tephritidae</taxon>
        <taxon>Ceratitis</taxon>
        <taxon>Ceratitis</taxon>
    </lineage>
</organism>
<dbReference type="OrthoDB" id="16747at2759"/>
<dbReference type="AlphaFoldDB" id="W8BYX9"/>
<reference evidence="2" key="3">
    <citation type="submission" date="2020-11" db="EMBL/GenBank/DDBJ databases">
        <authorList>
            <person name="Whitehead M."/>
        </authorList>
    </citation>
    <scope>NUCLEOTIDE SEQUENCE</scope>
    <source>
        <strain evidence="2">EGII</strain>
    </source>
</reference>
<dbReference type="Gene3D" id="3.40.50.10540">
    <property type="entry name" value="Crotonobetainyl-coa:carnitine coa-transferase, domain 1"/>
    <property type="match status" value="1"/>
</dbReference>
<dbReference type="InterPro" id="IPR023606">
    <property type="entry name" value="CoA-Trfase_III_dom_1_sf"/>
</dbReference>
<dbReference type="Gene3D" id="3.30.1540.10">
    <property type="entry name" value="formyl-coa transferase, domain 3"/>
    <property type="match status" value="1"/>
</dbReference>
<dbReference type="EMBL" id="GAMC01008084">
    <property type="protein sequence ID" value="JAB98471.1"/>
    <property type="molecule type" value="mRNA"/>
</dbReference>
<dbReference type="InterPro" id="IPR003673">
    <property type="entry name" value="CoA-Trfase_fam_III"/>
</dbReference>
<proteinExistence type="evidence at transcript level"/>
<evidence type="ECO:0000313" key="3">
    <source>
        <dbReference type="EMBL" id="JAB98471.1"/>
    </source>
</evidence>
<dbReference type="EMBL" id="GAMC01008086">
    <property type="protein sequence ID" value="JAB98469.1"/>
    <property type="molecule type" value="mRNA"/>
</dbReference>
<dbReference type="CTD" id="23600"/>
<comment type="similarity">
    <text evidence="1">Belongs to the CoA-transferase III family.</text>
</comment>